<sequence>MLSFILMRYKFLSVLLAIYSNFVMSALQLSSTRVIYNENESSITISANNKSNRPHLIQTWVESSTGDLEDAPFIIVPPVARIEGGEGQVYRIYRTEDKINGDSEKIYWVNFLDIPPRGVVDQISHLTY</sequence>
<dbReference type="InterPro" id="IPR008962">
    <property type="entry name" value="PapD-like_sf"/>
</dbReference>
<accession>A0AB36JWC4</accession>
<dbReference type="SUPFAM" id="SSF49354">
    <property type="entry name" value="PapD-like"/>
    <property type="match status" value="1"/>
</dbReference>
<comment type="caution">
    <text evidence="2">The sequence shown here is derived from an EMBL/GenBank/DDBJ whole genome shotgun (WGS) entry which is preliminary data.</text>
</comment>
<dbReference type="PANTHER" id="PTHR30251:SF2">
    <property type="entry name" value="FIMBRIAL CHAPERONE YADV-RELATED"/>
    <property type="match status" value="1"/>
</dbReference>
<dbReference type="Gene3D" id="2.60.40.10">
    <property type="entry name" value="Immunoglobulins"/>
    <property type="match status" value="1"/>
</dbReference>
<protein>
    <recommendedName>
        <fullName evidence="1">Pili assembly chaperone N-terminal domain-containing protein</fullName>
    </recommendedName>
</protein>
<dbReference type="Proteomes" id="UP000188726">
    <property type="component" value="Unassembled WGS sequence"/>
</dbReference>
<evidence type="ECO:0000259" key="1">
    <source>
        <dbReference type="Pfam" id="PF00345"/>
    </source>
</evidence>
<evidence type="ECO:0000313" key="2">
    <source>
        <dbReference type="EMBL" id="OOE39109.1"/>
    </source>
</evidence>
<dbReference type="InterPro" id="IPR016147">
    <property type="entry name" value="Pili_assmbl_chaperone_N"/>
</dbReference>
<dbReference type="RefSeq" id="WP_077459706.1">
    <property type="nucleotide sequence ID" value="NZ_MUEO01000100.1"/>
</dbReference>
<name>A0AB36JWC4_9GAMM</name>
<dbReference type="EMBL" id="MUEO01000100">
    <property type="protein sequence ID" value="OOE39109.1"/>
    <property type="molecule type" value="Genomic_DNA"/>
</dbReference>
<reference evidence="2 3" key="1">
    <citation type="journal article" date="2017" name="Genome Announc.">
        <title>Draft Genome Sequences of Salinivibrio proteolyticus, Salinivibrio sharmensis, Salinivibrio siamensis, Salinivibrio costicola subsp. alcaliphilus, Salinivibrio costicola subsp. vallismortis, and 29 New Isolates Belonging to the Genus Salinivibrio.</title>
        <authorList>
            <person name="Lopez-Hermoso C."/>
            <person name="de la Haba R.R."/>
            <person name="Sanchez-Porro C."/>
            <person name="Bayliss S.C."/>
            <person name="Feil E.J."/>
            <person name="Ventosa A."/>
        </authorList>
    </citation>
    <scope>NUCLEOTIDE SEQUENCE [LARGE SCALE GENOMIC DNA]</scope>
    <source>
        <strain evidence="2 3">IC202</strain>
    </source>
</reference>
<dbReference type="GO" id="GO:0030288">
    <property type="term" value="C:outer membrane-bounded periplasmic space"/>
    <property type="evidence" value="ECO:0007669"/>
    <property type="project" value="InterPro"/>
</dbReference>
<dbReference type="InterPro" id="IPR050643">
    <property type="entry name" value="Periplasmic_pilus_chap"/>
</dbReference>
<dbReference type="Pfam" id="PF00345">
    <property type="entry name" value="PapD_N"/>
    <property type="match status" value="1"/>
</dbReference>
<organism evidence="2 3">
    <name type="scientific">Salinivibrio kushneri</name>
    <dbReference type="NCBI Taxonomy" id="1908198"/>
    <lineage>
        <taxon>Bacteria</taxon>
        <taxon>Pseudomonadati</taxon>
        <taxon>Pseudomonadota</taxon>
        <taxon>Gammaproteobacteria</taxon>
        <taxon>Vibrionales</taxon>
        <taxon>Vibrionaceae</taxon>
        <taxon>Salinivibrio</taxon>
    </lineage>
</organism>
<dbReference type="GO" id="GO:0071555">
    <property type="term" value="P:cell wall organization"/>
    <property type="evidence" value="ECO:0007669"/>
    <property type="project" value="InterPro"/>
</dbReference>
<dbReference type="PRINTS" id="PR00969">
    <property type="entry name" value="CHAPERONPILI"/>
</dbReference>
<dbReference type="AlphaFoldDB" id="A0AB36JWC4"/>
<dbReference type="InterPro" id="IPR013783">
    <property type="entry name" value="Ig-like_fold"/>
</dbReference>
<evidence type="ECO:0000313" key="3">
    <source>
        <dbReference type="Proteomes" id="UP000188726"/>
    </source>
</evidence>
<dbReference type="InterPro" id="IPR001829">
    <property type="entry name" value="Pili_assmbl_chaperone_bac"/>
</dbReference>
<feature type="domain" description="Pili assembly chaperone N-terminal" evidence="1">
    <location>
        <begin position="27"/>
        <end position="118"/>
    </location>
</feature>
<gene>
    <name evidence="2" type="ORF">BZG09_16980</name>
</gene>
<proteinExistence type="predicted"/>
<dbReference type="PANTHER" id="PTHR30251">
    <property type="entry name" value="PILUS ASSEMBLY CHAPERONE"/>
    <property type="match status" value="1"/>
</dbReference>